<protein>
    <submittedName>
        <fullName evidence="2">STAS domain-containing protein</fullName>
    </submittedName>
</protein>
<feature type="domain" description="MlaB-like STAS" evidence="1">
    <location>
        <begin position="31"/>
        <end position="104"/>
    </location>
</feature>
<dbReference type="InterPro" id="IPR058548">
    <property type="entry name" value="MlaB-like_STAS"/>
</dbReference>
<feature type="non-terminal residue" evidence="2">
    <location>
        <position position="129"/>
    </location>
</feature>
<organism evidence="2">
    <name type="scientific">Thiolapillus brandeum</name>
    <dbReference type="NCBI Taxonomy" id="1076588"/>
    <lineage>
        <taxon>Bacteria</taxon>
        <taxon>Pseudomonadati</taxon>
        <taxon>Pseudomonadota</taxon>
        <taxon>Gammaproteobacteria</taxon>
        <taxon>Chromatiales</taxon>
        <taxon>Sedimenticolaceae</taxon>
        <taxon>Thiolapillus</taxon>
    </lineage>
</organism>
<dbReference type="Gene3D" id="3.30.750.24">
    <property type="entry name" value="STAS domain"/>
    <property type="match status" value="1"/>
</dbReference>
<evidence type="ECO:0000259" key="1">
    <source>
        <dbReference type="Pfam" id="PF13466"/>
    </source>
</evidence>
<accession>A0A7C5IZE8</accession>
<comment type="caution">
    <text evidence="2">The sequence shown here is derived from an EMBL/GenBank/DDBJ whole genome shotgun (WGS) entry which is preliminary data.</text>
</comment>
<dbReference type="AlphaFoldDB" id="A0A7C5IZE8"/>
<dbReference type="Pfam" id="PF13466">
    <property type="entry name" value="STAS_2"/>
    <property type="match status" value="1"/>
</dbReference>
<dbReference type="SUPFAM" id="SSF52091">
    <property type="entry name" value="SpoIIaa-like"/>
    <property type="match status" value="1"/>
</dbReference>
<name>A0A7C5IZE8_9GAMM</name>
<sequence>MPTSQIEGAITETKEPPARLRLEREGRQWLLHASGRWTADRLDTVVETLKKAPGRLHDAPVTWDFSGITQMDSAGMMLYLHYRDELARRGCRQAVTGRSEEQEQLEALLLRHLPETAPRPASLGSRLLR</sequence>
<dbReference type="EMBL" id="DROM01000326">
    <property type="protein sequence ID" value="HHH13657.1"/>
    <property type="molecule type" value="Genomic_DNA"/>
</dbReference>
<gene>
    <name evidence="2" type="ORF">ENJ98_05420</name>
</gene>
<dbReference type="InterPro" id="IPR036513">
    <property type="entry name" value="STAS_dom_sf"/>
</dbReference>
<proteinExistence type="predicted"/>
<reference evidence="2" key="1">
    <citation type="journal article" date="2020" name="mSystems">
        <title>Genome- and Community-Level Interaction Insights into Carbon Utilization and Element Cycling Functions of Hydrothermarchaeota in Hydrothermal Sediment.</title>
        <authorList>
            <person name="Zhou Z."/>
            <person name="Liu Y."/>
            <person name="Xu W."/>
            <person name="Pan J."/>
            <person name="Luo Z.H."/>
            <person name="Li M."/>
        </authorList>
    </citation>
    <scope>NUCLEOTIDE SEQUENCE [LARGE SCALE GENOMIC DNA]</scope>
    <source>
        <strain evidence="2">HyVt-535</strain>
    </source>
</reference>
<evidence type="ECO:0000313" key="2">
    <source>
        <dbReference type="EMBL" id="HHH13657.1"/>
    </source>
</evidence>
<dbReference type="Proteomes" id="UP000886100">
    <property type="component" value="Unassembled WGS sequence"/>
</dbReference>